<evidence type="ECO:0000256" key="1">
    <source>
        <dbReference type="ARBA" id="ARBA00004370"/>
    </source>
</evidence>
<dbReference type="GO" id="GO:0005886">
    <property type="term" value="C:plasma membrane"/>
    <property type="evidence" value="ECO:0007669"/>
    <property type="project" value="TreeGrafter"/>
</dbReference>
<dbReference type="CDD" id="cd06225">
    <property type="entry name" value="HAMP"/>
    <property type="match status" value="1"/>
</dbReference>
<comment type="subcellular location">
    <subcellularLocation>
        <location evidence="1">Membrane</location>
    </subcellularLocation>
</comment>
<dbReference type="AlphaFoldDB" id="A0A2G7T8P4"/>
<dbReference type="EMBL" id="PEKC01000022">
    <property type="protein sequence ID" value="PII36260.1"/>
    <property type="molecule type" value="Genomic_DNA"/>
</dbReference>
<dbReference type="Pfam" id="PF00015">
    <property type="entry name" value="MCPsignal"/>
    <property type="match status" value="1"/>
</dbReference>
<sequence length="595" mass="62012">MKNLRIGLRLGGGFTILLLIMLLISVTSIVSMGHMARSTTEITEVALAKERMISDWFRNIHSGSRRTTAIAKSSDPSLATFFAEDAAESSRQSGKLQDRIEPLLQTQEEKDIWVEIKKARAGYLAGRDVVTKAKAEGRAEDAERLFTQEYQPATQRYIEIVQRLLDMQRAAIDSSAGEVQVRFSASRATIIAVVSLAVVLGALAAWWITRGITVPLAEALRVARTVANNDLTSRITVDSRDETGQLLQALRQMNDNLAQVVGQVRSGADSIATASGEIDAGNQDLSSRTEQQASSLEQTAAAMEELTSTVKQNAENARQANQLAASASQTAVQGGKVVAGVVDTMGGISESSRKIADIIGVIDSIAFQTNILALNAAVEAARAGEQGRGFAVVAGEVRALAQRSASAAKDIKDLIADSVSKVDAGTRQVAEAGRTMDGIVQSVQQVSDLVAEITAASQEQSSGINQVHQAISQMDTVTQQNAALVEEAAAATGSLKSQVNQLAAAVSVFRIDGLAPARAGTGAASSSVPAARAPSAAAPMRPAARPLAASAPAAGTAHAAAARSASAAPAPAAKLPAARQTVAAKGNDDGDWTSF</sequence>
<feature type="compositionally biased region" description="Low complexity" evidence="6">
    <location>
        <begin position="549"/>
        <end position="579"/>
    </location>
</feature>
<comment type="caution">
    <text evidence="10">The sequence shown here is derived from an EMBL/GenBank/DDBJ whole genome shotgun (WGS) entry which is preliminary data.</text>
</comment>
<feature type="region of interest" description="Disordered" evidence="6">
    <location>
        <begin position="549"/>
        <end position="595"/>
    </location>
</feature>
<dbReference type="Gene3D" id="1.10.287.950">
    <property type="entry name" value="Methyl-accepting chemotaxis protein"/>
    <property type="match status" value="1"/>
</dbReference>
<name>A0A2G7T8P4_9FLAO</name>
<dbReference type="InterPro" id="IPR024478">
    <property type="entry name" value="HlyB_4HB_MCP"/>
</dbReference>
<evidence type="ECO:0000256" key="3">
    <source>
        <dbReference type="ARBA" id="ARBA00029447"/>
    </source>
</evidence>
<gene>
    <name evidence="10" type="ORF">CTI11_08390</name>
</gene>
<dbReference type="Pfam" id="PF00672">
    <property type="entry name" value="HAMP"/>
    <property type="match status" value="1"/>
</dbReference>
<evidence type="ECO:0000256" key="2">
    <source>
        <dbReference type="ARBA" id="ARBA00022481"/>
    </source>
</evidence>
<evidence type="ECO:0000313" key="10">
    <source>
        <dbReference type="EMBL" id="PII36260.1"/>
    </source>
</evidence>
<dbReference type="InterPro" id="IPR003660">
    <property type="entry name" value="HAMP_dom"/>
</dbReference>
<dbReference type="FunFam" id="1.10.287.950:FF:000001">
    <property type="entry name" value="Methyl-accepting chemotaxis sensory transducer"/>
    <property type="match status" value="1"/>
</dbReference>
<evidence type="ECO:0000259" key="9">
    <source>
        <dbReference type="PROSITE" id="PS50885"/>
    </source>
</evidence>
<protein>
    <recommendedName>
        <fullName evidence="11">Methyl-accepting chemotaxis protein</fullName>
    </recommendedName>
</protein>
<dbReference type="GO" id="GO:0007165">
    <property type="term" value="P:signal transduction"/>
    <property type="evidence" value="ECO:0007669"/>
    <property type="project" value="UniProtKB-KW"/>
</dbReference>
<evidence type="ECO:0000256" key="5">
    <source>
        <dbReference type="SAM" id="Coils"/>
    </source>
</evidence>
<dbReference type="InterPro" id="IPR047347">
    <property type="entry name" value="YvaQ-like_sensor"/>
</dbReference>
<evidence type="ECO:0008006" key="11">
    <source>
        <dbReference type="Google" id="ProtNLM"/>
    </source>
</evidence>
<dbReference type="InterPro" id="IPR051310">
    <property type="entry name" value="MCP_chemotaxis"/>
</dbReference>
<accession>A0A2G7T8P4</accession>
<dbReference type="PANTHER" id="PTHR43531:SF14">
    <property type="entry name" value="METHYL-ACCEPTING CHEMOTAXIS PROTEIN I-RELATED"/>
    <property type="match status" value="1"/>
</dbReference>
<keyword evidence="2" id="KW-0488">Methylation</keyword>
<feature type="transmembrane region" description="Helical" evidence="7">
    <location>
        <begin position="188"/>
        <end position="208"/>
    </location>
</feature>
<dbReference type="InterPro" id="IPR004089">
    <property type="entry name" value="MCPsignal_dom"/>
</dbReference>
<proteinExistence type="inferred from homology"/>
<keyword evidence="5" id="KW-0175">Coiled coil</keyword>
<evidence type="ECO:0000256" key="7">
    <source>
        <dbReference type="SAM" id="Phobius"/>
    </source>
</evidence>
<reference evidence="10" key="1">
    <citation type="submission" date="2017-10" db="EMBL/GenBank/DDBJ databases">
        <title>Chryseobacterium sp. B5 is a hydrocarbonoclastic and plant growth promoting bacterium.</title>
        <authorList>
            <person name="Thijs S."/>
            <person name="Gkorezis P."/>
            <person name="Van Hamme J."/>
        </authorList>
    </citation>
    <scope>NUCLEOTIDE SEQUENCE</scope>
    <source>
        <strain evidence="10">B5</strain>
    </source>
</reference>
<dbReference type="GO" id="GO:0004888">
    <property type="term" value="F:transmembrane signaling receptor activity"/>
    <property type="evidence" value="ECO:0007669"/>
    <property type="project" value="TreeGrafter"/>
</dbReference>
<dbReference type="SMART" id="SM00283">
    <property type="entry name" value="MA"/>
    <property type="match status" value="1"/>
</dbReference>
<evidence type="ECO:0000256" key="6">
    <source>
        <dbReference type="SAM" id="MobiDB-lite"/>
    </source>
</evidence>
<dbReference type="CDD" id="cd11386">
    <property type="entry name" value="MCP_signal"/>
    <property type="match status" value="1"/>
</dbReference>
<evidence type="ECO:0000256" key="4">
    <source>
        <dbReference type="PROSITE-ProRule" id="PRU00284"/>
    </source>
</evidence>
<keyword evidence="4" id="KW-0807">Transducer</keyword>
<feature type="transmembrane region" description="Helical" evidence="7">
    <location>
        <begin position="6"/>
        <end position="30"/>
    </location>
</feature>
<dbReference type="SMART" id="SM00304">
    <property type="entry name" value="HAMP"/>
    <property type="match status" value="1"/>
</dbReference>
<dbReference type="SUPFAM" id="SSF58104">
    <property type="entry name" value="Methyl-accepting chemotaxis protein (MCP) signaling domain"/>
    <property type="match status" value="1"/>
</dbReference>
<keyword evidence="7" id="KW-0812">Transmembrane</keyword>
<feature type="domain" description="Methyl-accepting transducer" evidence="8">
    <location>
        <begin position="267"/>
        <end position="496"/>
    </location>
</feature>
<keyword evidence="7" id="KW-0472">Membrane</keyword>
<comment type="similarity">
    <text evidence="3">Belongs to the methyl-accepting chemotaxis (MCP) protein family.</text>
</comment>
<evidence type="ECO:0000259" key="8">
    <source>
        <dbReference type="PROSITE" id="PS50111"/>
    </source>
</evidence>
<keyword evidence="7" id="KW-1133">Transmembrane helix</keyword>
<feature type="coiled-coil region" evidence="5">
    <location>
        <begin position="286"/>
        <end position="323"/>
    </location>
</feature>
<dbReference type="Pfam" id="PF12729">
    <property type="entry name" value="4HB_MCP_1"/>
    <property type="match status" value="1"/>
</dbReference>
<organism evidence="10">
    <name type="scientific">Chryseobacterium sp. B5</name>
    <dbReference type="NCBI Taxonomy" id="2050562"/>
    <lineage>
        <taxon>Bacteria</taxon>
        <taxon>Pseudomonadati</taxon>
        <taxon>Bacteroidota</taxon>
        <taxon>Flavobacteriia</taxon>
        <taxon>Flavobacteriales</taxon>
        <taxon>Weeksellaceae</taxon>
        <taxon>Chryseobacterium group</taxon>
        <taxon>Chryseobacterium</taxon>
    </lineage>
</organism>
<dbReference type="GO" id="GO:0006935">
    <property type="term" value="P:chemotaxis"/>
    <property type="evidence" value="ECO:0007669"/>
    <property type="project" value="TreeGrafter"/>
</dbReference>
<dbReference type="CDD" id="cd19411">
    <property type="entry name" value="MCP2201-like_sensor"/>
    <property type="match status" value="1"/>
</dbReference>
<dbReference type="PANTHER" id="PTHR43531">
    <property type="entry name" value="PROTEIN ICFG"/>
    <property type="match status" value="1"/>
</dbReference>
<dbReference type="PROSITE" id="PS50111">
    <property type="entry name" value="CHEMOTAXIS_TRANSDUC_2"/>
    <property type="match status" value="1"/>
</dbReference>
<dbReference type="PROSITE" id="PS50885">
    <property type="entry name" value="HAMP"/>
    <property type="match status" value="1"/>
</dbReference>
<feature type="domain" description="HAMP" evidence="9">
    <location>
        <begin position="210"/>
        <end position="262"/>
    </location>
</feature>